<dbReference type="Proteomes" id="UP001501758">
    <property type="component" value="Unassembled WGS sequence"/>
</dbReference>
<evidence type="ECO:0008006" key="3">
    <source>
        <dbReference type="Google" id="ProtNLM"/>
    </source>
</evidence>
<reference evidence="1 2" key="1">
    <citation type="journal article" date="2019" name="Int. J. Syst. Evol. Microbiol.">
        <title>The Global Catalogue of Microorganisms (GCM) 10K type strain sequencing project: providing services to taxonomists for standard genome sequencing and annotation.</title>
        <authorList>
            <consortium name="The Broad Institute Genomics Platform"/>
            <consortium name="The Broad Institute Genome Sequencing Center for Infectious Disease"/>
            <person name="Wu L."/>
            <person name="Ma J."/>
        </authorList>
    </citation>
    <scope>NUCLEOTIDE SEQUENCE [LARGE SCALE GENOMIC DNA]</scope>
    <source>
        <strain evidence="1 2">JCM 15974</strain>
    </source>
</reference>
<dbReference type="Pfam" id="PF06037">
    <property type="entry name" value="DUF922"/>
    <property type="match status" value="1"/>
</dbReference>
<organism evidence="1 2">
    <name type="scientific">Aquimarina litoralis</name>
    <dbReference type="NCBI Taxonomy" id="584605"/>
    <lineage>
        <taxon>Bacteria</taxon>
        <taxon>Pseudomonadati</taxon>
        <taxon>Bacteroidota</taxon>
        <taxon>Flavobacteriia</taxon>
        <taxon>Flavobacteriales</taxon>
        <taxon>Flavobacteriaceae</taxon>
        <taxon>Aquimarina</taxon>
    </lineage>
</organism>
<keyword evidence="2" id="KW-1185">Reference proteome</keyword>
<comment type="caution">
    <text evidence="1">The sequence shown here is derived from an EMBL/GenBank/DDBJ whole genome shotgun (WGS) entry which is preliminary data.</text>
</comment>
<dbReference type="InterPro" id="IPR010321">
    <property type="entry name" value="DUF922"/>
</dbReference>
<accession>A0ABN1J6E1</accession>
<gene>
    <name evidence="1" type="ORF">GCM10009430_41030</name>
</gene>
<dbReference type="EMBL" id="BAAAGE010000004">
    <property type="protein sequence ID" value="GAA0730113.1"/>
    <property type="molecule type" value="Genomic_DNA"/>
</dbReference>
<protein>
    <recommendedName>
        <fullName evidence="3">DUF922 domain-containing protein</fullName>
    </recommendedName>
</protein>
<evidence type="ECO:0000313" key="1">
    <source>
        <dbReference type="EMBL" id="GAA0730113.1"/>
    </source>
</evidence>
<sequence>MLGQKDIKVGDDIILWEKGVFLEPEDFRIVKEVDPYDTRNGLTTYKIEILPKEVLVDENNQIANFLKMNLATYFYKNKSWLGKKNDKQLLAHEQNHFNIGELFARKMRKAFEELKEKKIKDFNAYQNVYTTYWKECKAYQRKYDQETFNGTLTGPSSDWLLKVDQELYELEEYTYTKVKQRWRAKLKKSSSGS</sequence>
<proteinExistence type="predicted"/>
<evidence type="ECO:0000313" key="2">
    <source>
        <dbReference type="Proteomes" id="UP001501758"/>
    </source>
</evidence>
<name>A0ABN1J6E1_9FLAO</name>